<keyword evidence="3 6" id="KW-0694">RNA-binding</keyword>
<feature type="domain" description="RRM" evidence="7">
    <location>
        <begin position="16"/>
        <end position="94"/>
    </location>
</feature>
<dbReference type="AlphaFoldDB" id="A0A811MDC9"/>
<dbReference type="Pfam" id="PF00076">
    <property type="entry name" value="RRM_1"/>
    <property type="match status" value="1"/>
</dbReference>
<dbReference type="SUPFAM" id="SSF54928">
    <property type="entry name" value="RNA-binding domain, RBD"/>
    <property type="match status" value="1"/>
</dbReference>
<dbReference type="FunFam" id="3.30.70.330:FF:000192">
    <property type="entry name" value="Serine/arginine-rich splicing factor SC35"/>
    <property type="match status" value="1"/>
</dbReference>
<evidence type="ECO:0000256" key="3">
    <source>
        <dbReference type="ARBA" id="ARBA00022884"/>
    </source>
</evidence>
<evidence type="ECO:0000256" key="2">
    <source>
        <dbReference type="ARBA" id="ARBA00022664"/>
    </source>
</evidence>
<sequence length="289" mass="32157">MSRFGRSGQPENRDTFSLLVLNVSFRTTADDLFPLFDRYGEVVDIYIPRDRRTGDSRGFAFVRYNYEDEAQDAIDGLDGMRFDGRALMVQFAKYGPNAEKILDCSSVEASLWSRLMYVFNGWKSLQGLTCVIGVELQKKIQSQGVVSEAAVQDRGIERIIGIETIEGEAGAEVGSDMNRTGTEIMITVAIGLAVSVLIMTGNITDTVGLLFVKAPVIAEAIHLVGHLMKEHLASPEMAALHVREALDPKLNITQLLTDSLRHLDSSHHLYFLSFNWYVTKMAFVSVQVE</sequence>
<reference evidence="8" key="1">
    <citation type="submission" date="2020-10" db="EMBL/GenBank/DDBJ databases">
        <authorList>
            <person name="Han B."/>
            <person name="Lu T."/>
            <person name="Zhao Q."/>
            <person name="Huang X."/>
            <person name="Zhao Y."/>
        </authorList>
    </citation>
    <scope>NUCLEOTIDE SEQUENCE</scope>
</reference>
<keyword evidence="4" id="KW-0508">mRNA splicing</keyword>
<name>A0A811MDC9_9POAL</name>
<dbReference type="InterPro" id="IPR012677">
    <property type="entry name" value="Nucleotide-bd_a/b_plait_sf"/>
</dbReference>
<evidence type="ECO:0000256" key="5">
    <source>
        <dbReference type="ARBA" id="ARBA00023242"/>
    </source>
</evidence>
<dbReference type="InterPro" id="IPR000504">
    <property type="entry name" value="RRM_dom"/>
</dbReference>
<dbReference type="InterPro" id="IPR051106">
    <property type="entry name" value="RNA-bind/splicing_reg"/>
</dbReference>
<dbReference type="SMART" id="SM00360">
    <property type="entry name" value="RRM"/>
    <property type="match status" value="1"/>
</dbReference>
<protein>
    <recommendedName>
        <fullName evidence="7">RRM domain-containing protein</fullName>
    </recommendedName>
</protein>
<dbReference type="GO" id="GO:0005634">
    <property type="term" value="C:nucleus"/>
    <property type="evidence" value="ECO:0007669"/>
    <property type="project" value="UniProtKB-SubCell"/>
</dbReference>
<comment type="caution">
    <text evidence="8">The sequence shown here is derived from an EMBL/GenBank/DDBJ whole genome shotgun (WGS) entry which is preliminary data.</text>
</comment>
<organism evidence="8 9">
    <name type="scientific">Miscanthus lutarioriparius</name>
    <dbReference type="NCBI Taxonomy" id="422564"/>
    <lineage>
        <taxon>Eukaryota</taxon>
        <taxon>Viridiplantae</taxon>
        <taxon>Streptophyta</taxon>
        <taxon>Embryophyta</taxon>
        <taxon>Tracheophyta</taxon>
        <taxon>Spermatophyta</taxon>
        <taxon>Magnoliopsida</taxon>
        <taxon>Liliopsida</taxon>
        <taxon>Poales</taxon>
        <taxon>Poaceae</taxon>
        <taxon>PACMAD clade</taxon>
        <taxon>Panicoideae</taxon>
        <taxon>Andropogonodae</taxon>
        <taxon>Andropogoneae</taxon>
        <taxon>Saccharinae</taxon>
        <taxon>Miscanthus</taxon>
    </lineage>
</organism>
<dbReference type="Gene3D" id="3.30.70.330">
    <property type="match status" value="1"/>
</dbReference>
<evidence type="ECO:0000313" key="8">
    <source>
        <dbReference type="EMBL" id="CAD6203874.1"/>
    </source>
</evidence>
<keyword evidence="5" id="KW-0539">Nucleus</keyword>
<dbReference type="EMBL" id="CAJGYO010000001">
    <property type="protein sequence ID" value="CAD6203874.1"/>
    <property type="molecule type" value="Genomic_DNA"/>
</dbReference>
<dbReference type="PANTHER" id="PTHR48028">
    <property type="entry name" value="GLYCINE-RICH RNA-BINDING PROTEIN RZ1A"/>
    <property type="match status" value="1"/>
</dbReference>
<proteinExistence type="predicted"/>
<dbReference type="PANTHER" id="PTHR48028:SF4">
    <property type="entry name" value="SC35-LIKE SPLICING FACTOR"/>
    <property type="match status" value="1"/>
</dbReference>
<evidence type="ECO:0000256" key="1">
    <source>
        <dbReference type="ARBA" id="ARBA00004123"/>
    </source>
</evidence>
<evidence type="ECO:0000256" key="4">
    <source>
        <dbReference type="ARBA" id="ARBA00023187"/>
    </source>
</evidence>
<dbReference type="PROSITE" id="PS50102">
    <property type="entry name" value="RRM"/>
    <property type="match status" value="1"/>
</dbReference>
<dbReference type="Proteomes" id="UP000604825">
    <property type="component" value="Unassembled WGS sequence"/>
</dbReference>
<dbReference type="GO" id="GO:0006397">
    <property type="term" value="P:mRNA processing"/>
    <property type="evidence" value="ECO:0007669"/>
    <property type="project" value="UniProtKB-KW"/>
</dbReference>
<evidence type="ECO:0000313" key="9">
    <source>
        <dbReference type="Proteomes" id="UP000604825"/>
    </source>
</evidence>
<keyword evidence="2" id="KW-0507">mRNA processing</keyword>
<gene>
    <name evidence="8" type="ORF">NCGR_LOCUS1991</name>
</gene>
<accession>A0A811MDC9</accession>
<dbReference type="GO" id="GO:0003723">
    <property type="term" value="F:RNA binding"/>
    <property type="evidence" value="ECO:0007669"/>
    <property type="project" value="UniProtKB-UniRule"/>
</dbReference>
<dbReference type="OrthoDB" id="21467at2759"/>
<evidence type="ECO:0000259" key="7">
    <source>
        <dbReference type="PROSITE" id="PS50102"/>
    </source>
</evidence>
<dbReference type="CDD" id="cd12311">
    <property type="entry name" value="RRM_SRSF2_SRSF8"/>
    <property type="match status" value="1"/>
</dbReference>
<dbReference type="GO" id="GO:0008380">
    <property type="term" value="P:RNA splicing"/>
    <property type="evidence" value="ECO:0007669"/>
    <property type="project" value="UniProtKB-KW"/>
</dbReference>
<comment type="subcellular location">
    <subcellularLocation>
        <location evidence="1">Nucleus</location>
    </subcellularLocation>
</comment>
<evidence type="ECO:0000256" key="6">
    <source>
        <dbReference type="PROSITE-ProRule" id="PRU00176"/>
    </source>
</evidence>
<keyword evidence="9" id="KW-1185">Reference proteome</keyword>
<dbReference type="InterPro" id="IPR035979">
    <property type="entry name" value="RBD_domain_sf"/>
</dbReference>